<dbReference type="SMART" id="SM01080">
    <property type="entry name" value="CHASE2"/>
    <property type="match status" value="1"/>
</dbReference>
<feature type="domain" description="Guanylate cyclase" evidence="4">
    <location>
        <begin position="474"/>
        <end position="608"/>
    </location>
</feature>
<dbReference type="AlphaFoldDB" id="A0A8J7DW89"/>
<dbReference type="Pfam" id="PF00211">
    <property type="entry name" value="Guanylate_cyc"/>
    <property type="match status" value="1"/>
</dbReference>
<accession>A0A8J7DW89</accession>
<gene>
    <name evidence="5" type="ORF">IQ249_10375</name>
</gene>
<evidence type="ECO:0000259" key="4">
    <source>
        <dbReference type="PROSITE" id="PS50125"/>
    </source>
</evidence>
<keyword evidence="6" id="KW-1185">Reference proteome</keyword>
<keyword evidence="3" id="KW-1133">Transmembrane helix</keyword>
<feature type="transmembrane region" description="Helical" evidence="3">
    <location>
        <begin position="41"/>
        <end position="61"/>
    </location>
</feature>
<dbReference type="SUPFAM" id="SSF55073">
    <property type="entry name" value="Nucleotide cyclase"/>
    <property type="match status" value="1"/>
</dbReference>
<dbReference type="InterPro" id="IPR050697">
    <property type="entry name" value="Adenylyl/Guanylyl_Cyclase_3/4"/>
</dbReference>
<dbReference type="InterPro" id="IPR001054">
    <property type="entry name" value="A/G_cyclase"/>
</dbReference>
<sequence>MKHPVGSSSFDRDRASNLPSATRERKDIVRIRPLNGIGKRFGFANLNALLIVVWALLGAVATGSNLGMVQRLERQIQVTFFQIRGSVPPPDEIIILAIDEESLNQGQLAAKDPQGHPDLTPIFQFPWQRKAYGDAIARLMSAGAKSVSLDILLTDPSRYGTKDDRQLQQVLQRWGDRVTLAFAHETSQNQGIQHYLVKPHPQLLPGEPSSIHPGLINFVPDSDGRIYRLATDYRDRVLRPLGFKPIPSFAEATLNAAKIDIPPNAGEEIFYYGGTGTFPTLSFWNVLDDNNWELHRKNGTFKDKIVLIGATAETLQDFKRTPFSEMMPGVEVHANAIATLMQGRGISPLLPNPPLRGLLLFCAIVGIGLFLNRKLKTPIAQLLGAIALSAVWIAISYLAFTAAGLIVPTAIPAIAIALCGISGLATGSIREQLERMRIYRTLERYVAEPIVNEILDRHADDFQSLLKGRRVKTAILFSDIRSFTTFSLTREPEQVVAQLNTYLEAMVNAILAEGGTLDKFIGDAVMAEFGSPISHGERNDALNAIRAALGMRRELVKLQQKWRETGEEILFNGIGIHYGEAIAGDIGSSKRREFAVIGDTVNVASRVEGLTGKLFVDILITEPLYELVADAVDVVDMGAHSLKGRGDKKIRLYSLVGLKGENHEIYVQVRNALRRYLDFKKRTSGSS</sequence>
<dbReference type="PROSITE" id="PS50125">
    <property type="entry name" value="GUANYLATE_CYCLASE_2"/>
    <property type="match status" value="1"/>
</dbReference>
<name>A0A8J7DW89_9CYAN</name>
<evidence type="ECO:0000256" key="1">
    <source>
        <dbReference type="ARBA" id="ARBA00005381"/>
    </source>
</evidence>
<evidence type="ECO:0000313" key="5">
    <source>
        <dbReference type="EMBL" id="MBE9116302.1"/>
    </source>
</evidence>
<comment type="caution">
    <text evidence="5">The sequence shown here is derived from an EMBL/GenBank/DDBJ whole genome shotgun (WGS) entry which is preliminary data.</text>
</comment>
<dbReference type="Proteomes" id="UP000654482">
    <property type="component" value="Unassembled WGS sequence"/>
</dbReference>
<organism evidence="5 6">
    <name type="scientific">Lusitaniella coriacea LEGE 07157</name>
    <dbReference type="NCBI Taxonomy" id="945747"/>
    <lineage>
        <taxon>Bacteria</taxon>
        <taxon>Bacillati</taxon>
        <taxon>Cyanobacteriota</taxon>
        <taxon>Cyanophyceae</taxon>
        <taxon>Spirulinales</taxon>
        <taxon>Lusitaniellaceae</taxon>
        <taxon>Lusitaniella</taxon>
    </lineage>
</organism>
<dbReference type="PANTHER" id="PTHR43081">
    <property type="entry name" value="ADENYLATE CYCLASE, TERMINAL-DIFFERENTIATION SPECIFIC-RELATED"/>
    <property type="match status" value="1"/>
</dbReference>
<evidence type="ECO:0000313" key="6">
    <source>
        <dbReference type="Proteomes" id="UP000654482"/>
    </source>
</evidence>
<dbReference type="CDD" id="cd07302">
    <property type="entry name" value="CHD"/>
    <property type="match status" value="1"/>
</dbReference>
<dbReference type="SMART" id="SM00044">
    <property type="entry name" value="CYCc"/>
    <property type="match status" value="1"/>
</dbReference>
<dbReference type="GO" id="GO:0009190">
    <property type="term" value="P:cyclic nucleotide biosynthetic process"/>
    <property type="evidence" value="ECO:0007669"/>
    <property type="project" value="InterPro"/>
</dbReference>
<dbReference type="PANTHER" id="PTHR43081:SF1">
    <property type="entry name" value="ADENYLATE CYCLASE, TERMINAL-DIFFERENTIATION SPECIFIC"/>
    <property type="match status" value="1"/>
</dbReference>
<dbReference type="RefSeq" id="WP_194029395.1">
    <property type="nucleotide sequence ID" value="NZ_JADEWZ010000013.1"/>
</dbReference>
<proteinExistence type="inferred from homology"/>
<comment type="similarity">
    <text evidence="1">Belongs to the adenylyl cyclase class-3 family.</text>
</comment>
<feature type="transmembrane region" description="Helical" evidence="3">
    <location>
        <begin position="406"/>
        <end position="427"/>
    </location>
</feature>
<dbReference type="Gene3D" id="3.30.70.1230">
    <property type="entry name" value="Nucleotide cyclase"/>
    <property type="match status" value="1"/>
</dbReference>
<keyword evidence="3" id="KW-0812">Transmembrane</keyword>
<dbReference type="GO" id="GO:0004016">
    <property type="term" value="F:adenylate cyclase activity"/>
    <property type="evidence" value="ECO:0007669"/>
    <property type="project" value="UniProtKB-ARBA"/>
</dbReference>
<dbReference type="InterPro" id="IPR029787">
    <property type="entry name" value="Nucleotide_cyclase"/>
</dbReference>
<feature type="transmembrane region" description="Helical" evidence="3">
    <location>
        <begin position="379"/>
        <end position="400"/>
    </location>
</feature>
<keyword evidence="3" id="KW-0472">Membrane</keyword>
<dbReference type="GO" id="GO:0035556">
    <property type="term" value="P:intracellular signal transduction"/>
    <property type="evidence" value="ECO:0007669"/>
    <property type="project" value="InterPro"/>
</dbReference>
<reference evidence="5" key="1">
    <citation type="submission" date="2020-10" db="EMBL/GenBank/DDBJ databases">
        <authorList>
            <person name="Castelo-Branco R."/>
            <person name="Eusebio N."/>
            <person name="Adriana R."/>
            <person name="Vieira A."/>
            <person name="Brugerolle De Fraissinette N."/>
            <person name="Rezende De Castro R."/>
            <person name="Schneider M.P."/>
            <person name="Vasconcelos V."/>
            <person name="Leao P.N."/>
        </authorList>
    </citation>
    <scope>NUCLEOTIDE SEQUENCE</scope>
    <source>
        <strain evidence="5">LEGE 07157</strain>
    </source>
</reference>
<dbReference type="InterPro" id="IPR007890">
    <property type="entry name" value="CHASE2"/>
</dbReference>
<feature type="region of interest" description="Disordered" evidence="2">
    <location>
        <begin position="1"/>
        <end position="21"/>
    </location>
</feature>
<evidence type="ECO:0000256" key="3">
    <source>
        <dbReference type="SAM" id="Phobius"/>
    </source>
</evidence>
<dbReference type="EMBL" id="JADEWZ010000013">
    <property type="protein sequence ID" value="MBE9116302.1"/>
    <property type="molecule type" value="Genomic_DNA"/>
</dbReference>
<dbReference type="Pfam" id="PF05226">
    <property type="entry name" value="CHASE2"/>
    <property type="match status" value="1"/>
</dbReference>
<evidence type="ECO:0000256" key="2">
    <source>
        <dbReference type="SAM" id="MobiDB-lite"/>
    </source>
</evidence>
<feature type="transmembrane region" description="Helical" evidence="3">
    <location>
        <begin position="354"/>
        <end position="372"/>
    </location>
</feature>
<protein>
    <submittedName>
        <fullName evidence="5">Adenylate/guanylate cyclase domain-containing protein</fullName>
    </submittedName>
</protein>